<protein>
    <recommendedName>
        <fullName evidence="3">Methyltransferase family protein</fullName>
    </recommendedName>
</protein>
<dbReference type="EMBL" id="PTIX01000031">
    <property type="protein sequence ID" value="PPK63132.1"/>
    <property type="molecule type" value="Genomic_DNA"/>
</dbReference>
<name>A0A2S6GD52_9PSEU</name>
<sequence>MPEQTRAFWDQHAATFDDEADHGLRDPVVRAAWAELLLPLIPTGSAVADLGCGTGSLSVLLAEAGHRVV</sequence>
<reference evidence="1 2" key="1">
    <citation type="submission" date="2018-02" db="EMBL/GenBank/DDBJ databases">
        <title>Genomic Encyclopedia of Archaeal and Bacterial Type Strains, Phase II (KMG-II): from individual species to whole genera.</title>
        <authorList>
            <person name="Goeker M."/>
        </authorList>
    </citation>
    <scope>NUCLEOTIDE SEQUENCE [LARGE SCALE GENOMIC DNA]</scope>
    <source>
        <strain evidence="1 2">YU 961-1</strain>
    </source>
</reference>
<dbReference type="SUPFAM" id="SSF53335">
    <property type="entry name" value="S-adenosyl-L-methionine-dependent methyltransferases"/>
    <property type="match status" value="1"/>
</dbReference>
<evidence type="ECO:0000313" key="1">
    <source>
        <dbReference type="EMBL" id="PPK63132.1"/>
    </source>
</evidence>
<dbReference type="Proteomes" id="UP000239203">
    <property type="component" value="Unassembled WGS sequence"/>
</dbReference>
<dbReference type="Gene3D" id="3.40.50.150">
    <property type="entry name" value="Vaccinia Virus protein VP39"/>
    <property type="match status" value="1"/>
</dbReference>
<accession>A0A2S6GD52</accession>
<dbReference type="RefSeq" id="WP_245931727.1">
    <property type="nucleotide sequence ID" value="NZ_CP154825.1"/>
</dbReference>
<dbReference type="InterPro" id="IPR029063">
    <property type="entry name" value="SAM-dependent_MTases_sf"/>
</dbReference>
<evidence type="ECO:0000313" key="2">
    <source>
        <dbReference type="Proteomes" id="UP000239203"/>
    </source>
</evidence>
<proteinExistence type="predicted"/>
<dbReference type="AlphaFoldDB" id="A0A2S6GD52"/>
<comment type="caution">
    <text evidence="1">The sequence shown here is derived from an EMBL/GenBank/DDBJ whole genome shotgun (WGS) entry which is preliminary data.</text>
</comment>
<organism evidence="1 2">
    <name type="scientific">Actinokineospora auranticolor</name>
    <dbReference type="NCBI Taxonomy" id="155976"/>
    <lineage>
        <taxon>Bacteria</taxon>
        <taxon>Bacillati</taxon>
        <taxon>Actinomycetota</taxon>
        <taxon>Actinomycetes</taxon>
        <taxon>Pseudonocardiales</taxon>
        <taxon>Pseudonocardiaceae</taxon>
        <taxon>Actinokineospora</taxon>
    </lineage>
</organism>
<evidence type="ECO:0008006" key="3">
    <source>
        <dbReference type="Google" id="ProtNLM"/>
    </source>
</evidence>
<keyword evidence="2" id="KW-1185">Reference proteome</keyword>
<gene>
    <name evidence="1" type="ORF">CLV40_1311</name>
</gene>